<dbReference type="Proteomes" id="UP000615003">
    <property type="component" value="Unassembled WGS sequence"/>
</dbReference>
<gene>
    <name evidence="1" type="ORF">PCARR_a3114</name>
</gene>
<name>A0ABR9EMW4_PSEVC</name>
<dbReference type="EMBL" id="AQGW01000014">
    <property type="protein sequence ID" value="MBE0381360.1"/>
    <property type="molecule type" value="Genomic_DNA"/>
</dbReference>
<sequence>MNPKGADKEVMYQLNQKYLLKMYKYVAKPHSLMVFLKF</sequence>
<proteinExistence type="predicted"/>
<organism evidence="1 2">
    <name type="scientific">Pseudoalteromonas carrageenovora IAM 12662</name>
    <dbReference type="NCBI Taxonomy" id="1314868"/>
    <lineage>
        <taxon>Bacteria</taxon>
        <taxon>Pseudomonadati</taxon>
        <taxon>Pseudomonadota</taxon>
        <taxon>Gammaproteobacteria</taxon>
        <taxon>Alteromonadales</taxon>
        <taxon>Pseudoalteromonadaceae</taxon>
        <taxon>Pseudoalteromonas</taxon>
    </lineage>
</organism>
<reference evidence="1 2" key="1">
    <citation type="submission" date="2015-06" db="EMBL/GenBank/DDBJ databases">
        <title>Genome sequence of Pseudoalteromonas carrageenovora.</title>
        <authorList>
            <person name="Xie B.-B."/>
            <person name="Rong J.-C."/>
            <person name="Qin Q.-L."/>
            <person name="Zhang Y.-Z."/>
        </authorList>
    </citation>
    <scope>NUCLEOTIDE SEQUENCE [LARGE SCALE GENOMIC DNA]</scope>
    <source>
        <strain evidence="1 2">IAM 12662</strain>
    </source>
</reference>
<protein>
    <submittedName>
        <fullName evidence="1">Uncharacterized protein</fullName>
    </submittedName>
</protein>
<evidence type="ECO:0000313" key="1">
    <source>
        <dbReference type="EMBL" id="MBE0381360.1"/>
    </source>
</evidence>
<accession>A0ABR9EMW4</accession>
<comment type="caution">
    <text evidence="1">The sequence shown here is derived from an EMBL/GenBank/DDBJ whole genome shotgun (WGS) entry which is preliminary data.</text>
</comment>
<evidence type="ECO:0000313" key="2">
    <source>
        <dbReference type="Proteomes" id="UP000615003"/>
    </source>
</evidence>
<keyword evidence="2" id="KW-1185">Reference proteome</keyword>